<evidence type="ECO:0000259" key="1">
    <source>
        <dbReference type="Pfam" id="PF04264"/>
    </source>
</evidence>
<evidence type="ECO:0000313" key="2">
    <source>
        <dbReference type="EMBL" id="OBY64134.1"/>
    </source>
</evidence>
<dbReference type="OrthoDB" id="1121590at2"/>
<dbReference type="InterPro" id="IPR036761">
    <property type="entry name" value="TTHA0802/YceI-like_sf"/>
</dbReference>
<dbReference type="EMBL" id="LSFM01000022">
    <property type="protein sequence ID" value="OBY64134.1"/>
    <property type="molecule type" value="Genomic_DNA"/>
</dbReference>
<dbReference type="Gene3D" id="2.40.128.110">
    <property type="entry name" value="Lipid/polyisoprenoid-binding, YceI-like"/>
    <property type="match status" value="1"/>
</dbReference>
<protein>
    <recommendedName>
        <fullName evidence="1">Lipid/polyisoprenoid-binding YceI-like domain-containing protein</fullName>
    </recommendedName>
</protein>
<accession>A0A1B8TX41</accession>
<feature type="domain" description="Lipid/polyisoprenoid-binding YceI-like" evidence="1">
    <location>
        <begin position="74"/>
        <end position="188"/>
    </location>
</feature>
<organism evidence="2 3">
    <name type="scientific">Polaribacter vadi</name>
    <dbReference type="NCBI Taxonomy" id="1774273"/>
    <lineage>
        <taxon>Bacteria</taxon>
        <taxon>Pseudomonadati</taxon>
        <taxon>Bacteroidota</taxon>
        <taxon>Flavobacteriia</taxon>
        <taxon>Flavobacteriales</taxon>
        <taxon>Flavobacteriaceae</taxon>
    </lineage>
</organism>
<reference evidence="3" key="1">
    <citation type="submission" date="2016-02" db="EMBL/GenBank/DDBJ databases">
        <authorList>
            <person name="Shin S.-K."/>
            <person name="Yi H."/>
            <person name="Kim E."/>
        </authorList>
    </citation>
    <scope>NUCLEOTIDE SEQUENCE [LARGE SCALE GENOMIC DNA]</scope>
    <source>
        <strain evidence="3">LPB0003</strain>
    </source>
</reference>
<proteinExistence type="predicted"/>
<dbReference type="AlphaFoldDB" id="A0A1B8TX41"/>
<dbReference type="Pfam" id="PF04264">
    <property type="entry name" value="YceI"/>
    <property type="match status" value="1"/>
</dbReference>
<keyword evidence="3" id="KW-1185">Reference proteome</keyword>
<dbReference type="KEGG" id="pob:LPB03_05540"/>
<dbReference type="STRING" id="1774273.LPB03_05540"/>
<name>A0A1B8TX41_9FLAO</name>
<sequence>MRIIIFFIGILTSFSFLKGEKSNENKHIYILPKSELKIKGKSNINKFSCDFNFLKLENPLVISYQEKENKRYFNSATLPIKNIFFDCGGRQINKDFHKLLNTKEFPQILIQLKEIEYLQESIKACIEMEIAGISKTYTLHVTQTKDNTHNILGVLELDISDFNLESPTKLLGIIVVSDIIEIDFNLSFKEV</sequence>
<dbReference type="RefSeq" id="WP_065318884.1">
    <property type="nucleotide sequence ID" value="NZ_CP017477.1"/>
</dbReference>
<evidence type="ECO:0000313" key="3">
    <source>
        <dbReference type="Proteomes" id="UP000092584"/>
    </source>
</evidence>
<gene>
    <name evidence="2" type="ORF">LPB3_06955</name>
</gene>
<dbReference type="Proteomes" id="UP000092584">
    <property type="component" value="Unassembled WGS sequence"/>
</dbReference>
<dbReference type="SUPFAM" id="SSF101874">
    <property type="entry name" value="YceI-like"/>
    <property type="match status" value="1"/>
</dbReference>
<dbReference type="InterPro" id="IPR007372">
    <property type="entry name" value="Lipid/polyisoprenoid-bd_YceI"/>
</dbReference>
<comment type="caution">
    <text evidence="2">The sequence shown here is derived from an EMBL/GenBank/DDBJ whole genome shotgun (WGS) entry which is preliminary data.</text>
</comment>